<dbReference type="EMBL" id="JRKL02000451">
    <property type="protein sequence ID" value="KAF3971272.1"/>
    <property type="molecule type" value="Genomic_DNA"/>
</dbReference>
<sequence>MNSVPCFASFSNLASSSFIFFQYLYWQPMSTTLPIVGHSSVEVSTTLATLSEEIPYPHTLAFQKSSSCVGMDSLFYRSLVTTISYLFRYAPDFGNLTLFYGCSSVTPALASNIRFSDTSFYTIGSNPNVENNRTCNSSITVPVLKTAAKAIRDNVSSLTEVLNQGFEVQWIIDHSACSECVSSERHCG</sequence>
<name>A0A8J4RE96_9ROSI</name>
<reference evidence="3" key="1">
    <citation type="submission" date="2020-03" db="EMBL/GenBank/DDBJ databases">
        <title>Castanea mollissima Vanexum genome sequencing.</title>
        <authorList>
            <person name="Staton M."/>
        </authorList>
    </citation>
    <scope>NUCLEOTIDE SEQUENCE</scope>
    <source>
        <tissue evidence="3">Leaf</tissue>
    </source>
</reference>
<dbReference type="OrthoDB" id="1725081at2759"/>
<keyword evidence="4" id="KW-1185">Reference proteome</keyword>
<evidence type="ECO:0000313" key="4">
    <source>
        <dbReference type="Proteomes" id="UP000737018"/>
    </source>
</evidence>
<organism evidence="3 4">
    <name type="scientific">Castanea mollissima</name>
    <name type="common">Chinese chestnut</name>
    <dbReference type="NCBI Taxonomy" id="60419"/>
    <lineage>
        <taxon>Eukaryota</taxon>
        <taxon>Viridiplantae</taxon>
        <taxon>Streptophyta</taxon>
        <taxon>Embryophyta</taxon>
        <taxon>Tracheophyta</taxon>
        <taxon>Spermatophyta</taxon>
        <taxon>Magnoliopsida</taxon>
        <taxon>eudicotyledons</taxon>
        <taxon>Gunneridae</taxon>
        <taxon>Pentapetalae</taxon>
        <taxon>rosids</taxon>
        <taxon>fabids</taxon>
        <taxon>Fagales</taxon>
        <taxon>Fagaceae</taxon>
        <taxon>Castanea</taxon>
    </lineage>
</organism>
<protein>
    <recommendedName>
        <fullName evidence="2">Wall-associated receptor kinase C-terminal domain-containing protein</fullName>
    </recommendedName>
</protein>
<dbReference type="Pfam" id="PF14380">
    <property type="entry name" value="WAK_assoc"/>
    <property type="match status" value="1"/>
</dbReference>
<dbReference type="AlphaFoldDB" id="A0A8J4RE96"/>
<feature type="domain" description="Wall-associated receptor kinase C-terminal" evidence="2">
    <location>
        <begin position="127"/>
        <end position="188"/>
    </location>
</feature>
<keyword evidence="1" id="KW-0325">Glycoprotein</keyword>
<gene>
    <name evidence="3" type="ORF">CMV_005117</name>
</gene>
<dbReference type="InterPro" id="IPR032872">
    <property type="entry name" value="WAK_assoc_C"/>
</dbReference>
<comment type="caution">
    <text evidence="3">The sequence shown here is derived from an EMBL/GenBank/DDBJ whole genome shotgun (WGS) entry which is preliminary data.</text>
</comment>
<dbReference type="PANTHER" id="PTHR33138">
    <property type="entry name" value="OS01G0690200 PROTEIN"/>
    <property type="match status" value="1"/>
</dbReference>
<evidence type="ECO:0000256" key="1">
    <source>
        <dbReference type="ARBA" id="ARBA00023180"/>
    </source>
</evidence>
<proteinExistence type="predicted"/>
<accession>A0A8J4RE96</accession>
<evidence type="ECO:0000313" key="3">
    <source>
        <dbReference type="EMBL" id="KAF3971272.1"/>
    </source>
</evidence>
<dbReference type="PANTHER" id="PTHR33138:SF1">
    <property type="entry name" value="OS01G0113900 PROTEIN"/>
    <property type="match status" value="1"/>
</dbReference>
<dbReference type="Proteomes" id="UP000737018">
    <property type="component" value="Unassembled WGS sequence"/>
</dbReference>
<evidence type="ECO:0000259" key="2">
    <source>
        <dbReference type="Pfam" id="PF14380"/>
    </source>
</evidence>